<feature type="compositionally biased region" description="Low complexity" evidence="6">
    <location>
        <begin position="69"/>
        <end position="79"/>
    </location>
</feature>
<evidence type="ECO:0000256" key="3">
    <source>
        <dbReference type="ARBA" id="ARBA00022692"/>
    </source>
</evidence>
<dbReference type="InterPro" id="IPR050932">
    <property type="entry name" value="TM2D1-3-like"/>
</dbReference>
<dbReference type="Proteomes" id="UP000005408">
    <property type="component" value="Unassembled WGS sequence"/>
</dbReference>
<dbReference type="InterPro" id="IPR007829">
    <property type="entry name" value="TM2"/>
</dbReference>
<feature type="compositionally biased region" description="Polar residues" evidence="6">
    <location>
        <begin position="40"/>
        <end position="52"/>
    </location>
</feature>
<evidence type="ECO:0000256" key="5">
    <source>
        <dbReference type="ARBA" id="ARBA00023136"/>
    </source>
</evidence>
<protein>
    <recommendedName>
        <fullName evidence="8">TM2 domain-containing protein</fullName>
    </recommendedName>
</protein>
<comment type="subcellular location">
    <subcellularLocation>
        <location evidence="1">Membrane</location>
        <topology evidence="1">Multi-pass membrane protein</topology>
    </subcellularLocation>
</comment>
<feature type="domain" description="TM2" evidence="8">
    <location>
        <begin position="338"/>
        <end position="379"/>
    </location>
</feature>
<organism evidence="9 10">
    <name type="scientific">Magallana gigas</name>
    <name type="common">Pacific oyster</name>
    <name type="synonym">Crassostrea gigas</name>
    <dbReference type="NCBI Taxonomy" id="29159"/>
    <lineage>
        <taxon>Eukaryota</taxon>
        <taxon>Metazoa</taxon>
        <taxon>Spiralia</taxon>
        <taxon>Lophotrochozoa</taxon>
        <taxon>Mollusca</taxon>
        <taxon>Bivalvia</taxon>
        <taxon>Autobranchia</taxon>
        <taxon>Pteriomorphia</taxon>
        <taxon>Ostreida</taxon>
        <taxon>Ostreoidea</taxon>
        <taxon>Ostreidae</taxon>
        <taxon>Magallana</taxon>
    </lineage>
</organism>
<proteinExistence type="inferred from homology"/>
<evidence type="ECO:0000256" key="4">
    <source>
        <dbReference type="ARBA" id="ARBA00022989"/>
    </source>
</evidence>
<evidence type="ECO:0000259" key="8">
    <source>
        <dbReference type="Pfam" id="PF05154"/>
    </source>
</evidence>
<feature type="transmembrane region" description="Helical" evidence="7">
    <location>
        <begin position="338"/>
        <end position="355"/>
    </location>
</feature>
<comment type="similarity">
    <text evidence="2">Belongs to the TM2 family.</text>
</comment>
<evidence type="ECO:0000313" key="10">
    <source>
        <dbReference type="Proteomes" id="UP000005408"/>
    </source>
</evidence>
<feature type="domain" description="TM2" evidence="8">
    <location>
        <begin position="203"/>
        <end position="244"/>
    </location>
</feature>
<dbReference type="PANTHER" id="PTHR21016:SF25">
    <property type="entry name" value="TM2 DOMAIN-CONTAINING PROTEIN DDB_G0277895-RELATED"/>
    <property type="match status" value="1"/>
</dbReference>
<name>A0A8W8NTK8_MAGGI</name>
<feature type="transmembrane region" description="Helical" evidence="7">
    <location>
        <begin position="361"/>
        <end position="380"/>
    </location>
</feature>
<evidence type="ECO:0000256" key="1">
    <source>
        <dbReference type="ARBA" id="ARBA00004141"/>
    </source>
</evidence>
<evidence type="ECO:0000256" key="2">
    <source>
        <dbReference type="ARBA" id="ARBA00008284"/>
    </source>
</evidence>
<dbReference type="EnsemblMetazoa" id="G8083.1">
    <property type="protein sequence ID" value="G8083.1:cds"/>
    <property type="gene ID" value="G8083"/>
</dbReference>
<dbReference type="Pfam" id="PF05154">
    <property type="entry name" value="TM2"/>
    <property type="match status" value="4"/>
</dbReference>
<keyword evidence="10" id="KW-1185">Reference proteome</keyword>
<feature type="region of interest" description="Disordered" evidence="6">
    <location>
        <begin position="469"/>
        <end position="488"/>
    </location>
</feature>
<dbReference type="PANTHER" id="PTHR21016">
    <property type="entry name" value="BETA-AMYLOID BINDING PROTEIN-RELATED"/>
    <property type="match status" value="1"/>
</dbReference>
<dbReference type="AlphaFoldDB" id="A0A8W8NTK8"/>
<sequence length="488" mass="54546">MSVCQYRTLARMSTEKETLQQRSQPVPGGQQAPPAPPAQITSGFTPNPQGANPNGHLPPPLHGANLPSQPQNLPQGGYQQQPQYIYPQVPQYVLPQNPSLSQQPPTGYIRYNLNHPVMFCPTPAPKKSILEAYLLLIVLGLFGGHHFYLRRPVWGILYFFSFGLLGAGWLIDIFRLPVLVSRCNNDASQQNPNLARKKHLDDAYVLWFPGGFLGLHHFYLNNIGLGVLYLFTFGLFGVGWLIDACLMPYHVKKANSNIPDCSEKSAAATCILAVSPAGLLGAHHYYLNRIGFGLLYTFTFGIFGVGYIVDWCRFPILLKRYNKSKEIGHTSHKHLDDAYLLWFPLGFLGFHHFYLNRPVWGLLYMFTFGLLGIGWLIDLCRMWKLVENCNKEIDERVHLTRNNRSVANPNYIPGQYYGNMPTTTVGGHVPVSYGQFGPCPPGYSNPNPGIYLTQQNGELTKTIGYGSVPGMNEQPPPYEAASIPTKGH</sequence>
<dbReference type="OrthoDB" id="10262359at2759"/>
<keyword evidence="3 7" id="KW-0812">Transmembrane</keyword>
<evidence type="ECO:0000256" key="6">
    <source>
        <dbReference type="SAM" id="MobiDB-lite"/>
    </source>
</evidence>
<reference evidence="9" key="1">
    <citation type="submission" date="2022-08" db="UniProtKB">
        <authorList>
            <consortium name="EnsemblMetazoa"/>
        </authorList>
    </citation>
    <scope>IDENTIFICATION</scope>
    <source>
        <strain evidence="9">05x7-T-G4-1.051#20</strain>
    </source>
</reference>
<dbReference type="OMA" id="FRRYLHI"/>
<feature type="transmembrane region" description="Helical" evidence="7">
    <location>
        <begin position="132"/>
        <end position="149"/>
    </location>
</feature>
<accession>A0A8W8NTK8</accession>
<feature type="transmembrane region" description="Helical" evidence="7">
    <location>
        <begin position="203"/>
        <end position="220"/>
    </location>
</feature>
<evidence type="ECO:0000256" key="7">
    <source>
        <dbReference type="SAM" id="Phobius"/>
    </source>
</evidence>
<feature type="domain" description="TM2" evidence="8">
    <location>
        <begin position="263"/>
        <end position="311"/>
    </location>
</feature>
<keyword evidence="5 7" id="KW-0472">Membrane</keyword>
<dbReference type="GO" id="GO:0016020">
    <property type="term" value="C:membrane"/>
    <property type="evidence" value="ECO:0007669"/>
    <property type="project" value="UniProtKB-SubCell"/>
</dbReference>
<feature type="transmembrane region" description="Helical" evidence="7">
    <location>
        <begin position="293"/>
        <end position="318"/>
    </location>
</feature>
<feature type="domain" description="TM2" evidence="8">
    <location>
        <begin position="126"/>
        <end position="174"/>
    </location>
</feature>
<feature type="region of interest" description="Disordered" evidence="6">
    <location>
        <begin position="12"/>
        <end position="79"/>
    </location>
</feature>
<keyword evidence="4 7" id="KW-1133">Transmembrane helix</keyword>
<evidence type="ECO:0000313" key="9">
    <source>
        <dbReference type="EnsemblMetazoa" id="G8083.1:cds"/>
    </source>
</evidence>
<feature type="transmembrane region" description="Helical" evidence="7">
    <location>
        <begin position="226"/>
        <end position="246"/>
    </location>
</feature>
<feature type="transmembrane region" description="Helical" evidence="7">
    <location>
        <begin position="155"/>
        <end position="174"/>
    </location>
</feature>